<organism evidence="1 2">
    <name type="scientific">Lachnobacterium bovis</name>
    <dbReference type="NCBI Taxonomy" id="140626"/>
    <lineage>
        <taxon>Bacteria</taxon>
        <taxon>Bacillati</taxon>
        <taxon>Bacillota</taxon>
        <taxon>Clostridia</taxon>
        <taxon>Lachnospirales</taxon>
        <taxon>Lachnospiraceae</taxon>
        <taxon>Lachnobacterium</taxon>
    </lineage>
</organism>
<evidence type="ECO:0000313" key="2">
    <source>
        <dbReference type="Proteomes" id="UP000182471"/>
    </source>
</evidence>
<sequence length="119" mass="13728">MYTKFGEFVRILRIKNHEVMGDMAKMLGTTTPFLSAVENGRKNVPKDWMGKISTHYNLSSEDKTLLKKAIDESKLQTKIDMKDSSIMQRRVALQFARSFDDIDDETAEKIIALLKQKEK</sequence>
<dbReference type="Gene3D" id="1.10.260.40">
    <property type="entry name" value="lambda repressor-like DNA-binding domains"/>
    <property type="match status" value="1"/>
</dbReference>
<accession>A0A1H9SRL1</accession>
<dbReference type="InterPro" id="IPR010982">
    <property type="entry name" value="Lambda_DNA-bd_dom_sf"/>
</dbReference>
<dbReference type="RefSeq" id="WP_026504515.1">
    <property type="nucleotide sequence ID" value="NZ_FOGW01000012.1"/>
</dbReference>
<dbReference type="Proteomes" id="UP000182471">
    <property type="component" value="Unassembled WGS sequence"/>
</dbReference>
<reference evidence="2" key="1">
    <citation type="submission" date="2016-10" db="EMBL/GenBank/DDBJ databases">
        <authorList>
            <person name="Varghese N."/>
            <person name="Submissions S."/>
        </authorList>
    </citation>
    <scope>NUCLEOTIDE SEQUENCE [LARGE SCALE GENOMIC DNA]</scope>
    <source>
        <strain evidence="2">S1b</strain>
    </source>
</reference>
<dbReference type="AlphaFoldDB" id="A0A1H9SRL1"/>
<proteinExistence type="predicted"/>
<dbReference type="GO" id="GO:0003677">
    <property type="term" value="F:DNA binding"/>
    <property type="evidence" value="ECO:0007669"/>
    <property type="project" value="InterPro"/>
</dbReference>
<protein>
    <recommendedName>
        <fullName evidence="3">Helix-turn-helix domain-containing protein</fullName>
    </recommendedName>
</protein>
<dbReference type="EMBL" id="FOGW01000012">
    <property type="protein sequence ID" value="SER87508.1"/>
    <property type="molecule type" value="Genomic_DNA"/>
</dbReference>
<dbReference type="SUPFAM" id="SSF47413">
    <property type="entry name" value="lambda repressor-like DNA-binding domains"/>
    <property type="match status" value="1"/>
</dbReference>
<name>A0A1H9SRL1_9FIRM</name>
<gene>
    <name evidence="1" type="ORF">SAMN02910429_01347</name>
</gene>
<keyword evidence="2" id="KW-1185">Reference proteome</keyword>
<evidence type="ECO:0008006" key="3">
    <source>
        <dbReference type="Google" id="ProtNLM"/>
    </source>
</evidence>
<evidence type="ECO:0000313" key="1">
    <source>
        <dbReference type="EMBL" id="SER87508.1"/>
    </source>
</evidence>